<gene>
    <name evidence="3" type="primary">wca</name>
    <name evidence="3" type="ordered locus">CHU_0913</name>
</gene>
<dbReference type="Proteomes" id="UP000001822">
    <property type="component" value="Chromosome"/>
</dbReference>
<dbReference type="OrthoDB" id="9811902at2"/>
<accession>A0A6N4SPH5</accession>
<dbReference type="InterPro" id="IPR028098">
    <property type="entry name" value="Glyco_trans_4-like_N"/>
</dbReference>
<sequence>MKILIYGINYTPELTGIGKYTGEMGAWLAKNNNKVDVITAMPYYPNWKKADNYKGKLWFKEHVAKATVKRCPLYVPENVTGSSRMIHEFSFLLSSFFYWFPTFFNSYDVIITPYPPLIIGIWPWVYKLFHPKTIWVFHIQDLQVDAARELGLIKNKKLLAALTKIELFWLKKATYVSSISTGMKERILSKGVPEKRYIMLPNWAETDYVKPLSRAESLRAELGIDPDKKVVLYSGNLGEKQGVDMIIDAALELKDQTDILFIIAGEGASKVRLMEYAAAKNLNNIRFLALQPYNKLASFLAIADVHLVLQKKSAADLVLPSKFMSILSAGGVAVVTAEPNTSLYELVDTHQVGFICEPENLAAFVTTVRHVLQTDCNDVSAKARLYAEKHLSIDSILNRFSQELSN</sequence>
<reference evidence="3 4" key="1">
    <citation type="journal article" date="2007" name="Appl. Environ. Microbiol.">
        <title>Genome sequence of the cellulolytic gliding bacterium Cytophaga hutchinsonii.</title>
        <authorList>
            <person name="Xie G."/>
            <person name="Bruce D.C."/>
            <person name="Challacombe J.F."/>
            <person name="Chertkov O."/>
            <person name="Detter J.C."/>
            <person name="Gilna P."/>
            <person name="Han C.S."/>
            <person name="Lucas S."/>
            <person name="Misra M."/>
            <person name="Myers G.L."/>
            <person name="Richardson P."/>
            <person name="Tapia R."/>
            <person name="Thayer N."/>
            <person name="Thompson L.S."/>
            <person name="Brettin T.S."/>
            <person name="Henrissat B."/>
            <person name="Wilson D.B."/>
            <person name="McBride M.J."/>
        </authorList>
    </citation>
    <scope>NUCLEOTIDE SEQUENCE [LARGE SCALE GENOMIC DNA]</scope>
    <source>
        <strain evidence="4">ATCC 33406 / DSM 1761 / CIP 103989 / NBRC 15051 / NCIMB 9469 / D465</strain>
    </source>
</reference>
<dbReference type="KEGG" id="chu:CHU_0913"/>
<name>A0A6N4SPH5_CYTH3</name>
<proteinExistence type="predicted"/>
<dbReference type="EMBL" id="CP000383">
    <property type="protein sequence ID" value="ABG58194.1"/>
    <property type="molecule type" value="Genomic_DNA"/>
</dbReference>
<feature type="domain" description="Glycosyl transferase family 1" evidence="1">
    <location>
        <begin position="216"/>
        <end position="378"/>
    </location>
</feature>
<dbReference type="Pfam" id="PF00534">
    <property type="entry name" value="Glycos_transf_1"/>
    <property type="match status" value="1"/>
</dbReference>
<evidence type="ECO:0000313" key="4">
    <source>
        <dbReference type="Proteomes" id="UP000001822"/>
    </source>
</evidence>
<evidence type="ECO:0000313" key="3">
    <source>
        <dbReference type="EMBL" id="ABG58194.1"/>
    </source>
</evidence>
<dbReference type="PANTHER" id="PTHR12526">
    <property type="entry name" value="GLYCOSYLTRANSFERASE"/>
    <property type="match status" value="1"/>
</dbReference>
<dbReference type="Gene3D" id="3.40.50.2000">
    <property type="entry name" value="Glycogen Phosphorylase B"/>
    <property type="match status" value="2"/>
</dbReference>
<dbReference type="RefSeq" id="WP_011584309.1">
    <property type="nucleotide sequence ID" value="NC_008255.1"/>
</dbReference>
<dbReference type="NCBIfam" id="NF007640">
    <property type="entry name" value="PRK10307.1"/>
    <property type="match status" value="1"/>
</dbReference>
<dbReference type="PANTHER" id="PTHR12526:SF633">
    <property type="entry name" value="COLANIC ACID BIOSYNTHESIS GLYCOSYL TRANSFERASE WCAI-RELATED"/>
    <property type="match status" value="1"/>
</dbReference>
<organism evidence="3 4">
    <name type="scientific">Cytophaga hutchinsonii (strain ATCC 33406 / DSM 1761 / CIP 103989 / NBRC 15051 / NCIMB 9469 / D465)</name>
    <dbReference type="NCBI Taxonomy" id="269798"/>
    <lineage>
        <taxon>Bacteria</taxon>
        <taxon>Pseudomonadati</taxon>
        <taxon>Bacteroidota</taxon>
        <taxon>Cytophagia</taxon>
        <taxon>Cytophagales</taxon>
        <taxon>Cytophagaceae</taxon>
        <taxon>Cytophaga</taxon>
    </lineage>
</organism>
<dbReference type="GO" id="GO:0016757">
    <property type="term" value="F:glycosyltransferase activity"/>
    <property type="evidence" value="ECO:0007669"/>
    <property type="project" value="InterPro"/>
</dbReference>
<protein>
    <submittedName>
        <fullName evidence="3">A-glycosyltransferase-related protein, glycosyltransferase family 4 protein</fullName>
    </submittedName>
</protein>
<evidence type="ECO:0000259" key="1">
    <source>
        <dbReference type="Pfam" id="PF00534"/>
    </source>
</evidence>
<keyword evidence="4" id="KW-1185">Reference proteome</keyword>
<evidence type="ECO:0000259" key="2">
    <source>
        <dbReference type="Pfam" id="PF13579"/>
    </source>
</evidence>
<feature type="domain" description="Glycosyltransferase subfamily 4-like N-terminal" evidence="2">
    <location>
        <begin position="15"/>
        <end position="203"/>
    </location>
</feature>
<dbReference type="Pfam" id="PF13579">
    <property type="entry name" value="Glyco_trans_4_4"/>
    <property type="match status" value="1"/>
</dbReference>
<dbReference type="SUPFAM" id="SSF53756">
    <property type="entry name" value="UDP-Glycosyltransferase/glycogen phosphorylase"/>
    <property type="match status" value="1"/>
</dbReference>
<dbReference type="InterPro" id="IPR001296">
    <property type="entry name" value="Glyco_trans_1"/>
</dbReference>
<dbReference type="CDD" id="cd03794">
    <property type="entry name" value="GT4_WbuB-like"/>
    <property type="match status" value="1"/>
</dbReference>
<dbReference type="AlphaFoldDB" id="A0A6N4SPH5"/>